<dbReference type="AlphaFoldDB" id="A0A2P7QY58"/>
<keyword evidence="2" id="KW-1185">Reference proteome</keyword>
<evidence type="ECO:0000313" key="2">
    <source>
        <dbReference type="Proteomes" id="UP000241167"/>
    </source>
</evidence>
<organism evidence="1 2">
    <name type="scientific">Allosphingosinicella deserti</name>
    <dbReference type="NCBI Taxonomy" id="2116704"/>
    <lineage>
        <taxon>Bacteria</taxon>
        <taxon>Pseudomonadati</taxon>
        <taxon>Pseudomonadota</taxon>
        <taxon>Alphaproteobacteria</taxon>
        <taxon>Sphingomonadales</taxon>
        <taxon>Sphingomonadaceae</taxon>
        <taxon>Allosphingosinicella</taxon>
    </lineage>
</organism>
<dbReference type="InterPro" id="IPR032676">
    <property type="entry name" value="YkuD_2"/>
</dbReference>
<accession>A0A2P7QY58</accession>
<proteinExistence type="predicted"/>
<dbReference type="EMBL" id="PXYI01000001">
    <property type="protein sequence ID" value="PSJ42879.1"/>
    <property type="molecule type" value="Genomic_DNA"/>
</dbReference>
<reference evidence="1 2" key="1">
    <citation type="submission" date="2018-03" db="EMBL/GenBank/DDBJ databases">
        <title>The draft genome of Sphingosinicella sp. GL-C-18.</title>
        <authorList>
            <person name="Liu L."/>
            <person name="Li L."/>
            <person name="Liang L."/>
            <person name="Zhang X."/>
            <person name="Wang T."/>
        </authorList>
    </citation>
    <scope>NUCLEOTIDE SEQUENCE [LARGE SCALE GENOMIC DNA]</scope>
    <source>
        <strain evidence="1 2">GL-C-18</strain>
    </source>
</reference>
<dbReference type="OrthoDB" id="9815195at2"/>
<name>A0A2P7QY58_9SPHN</name>
<comment type="caution">
    <text evidence="1">The sequence shown here is derived from an EMBL/GenBank/DDBJ whole genome shotgun (WGS) entry which is preliminary data.</text>
</comment>
<gene>
    <name evidence="1" type="ORF">C7I55_00190</name>
</gene>
<protein>
    <recommendedName>
        <fullName evidence="3">Transcriptional initiation protein Tat</fullName>
    </recommendedName>
</protein>
<dbReference type="Pfam" id="PF13645">
    <property type="entry name" value="YkuD_2"/>
    <property type="match status" value="1"/>
</dbReference>
<evidence type="ECO:0000313" key="1">
    <source>
        <dbReference type="EMBL" id="PSJ42879.1"/>
    </source>
</evidence>
<dbReference type="PANTHER" id="PTHR38477:SF1">
    <property type="entry name" value="MUREIN L,D-TRANSPEPTIDASE CATALYTIC DOMAIN FAMILY PROTEIN"/>
    <property type="match status" value="1"/>
</dbReference>
<sequence>MALPEAEGKALIYSRRQLLGAGAAAGLIATAAKGETLAQIVSGLNDGKRAAMPRPASAPVAARPRVLVDPVIDPRLLARARAAFDANRGRIRHTNLVGITDFSRASREQRFFILDTNTGKVSSHYVAHGRGSDPDHSGYLERFSNAFGSNASSAGAYITGEYYNGKYGRSMKVKGLEPRNNNAEGRAIVVHSAWYAEPEVIREHGKLGRSEGCFALSHASLQEVLRRLGPGHFLYADKLA</sequence>
<dbReference type="PANTHER" id="PTHR38477">
    <property type="entry name" value="HYPOTHETICAL EXPORTED PROTEIN"/>
    <property type="match status" value="1"/>
</dbReference>
<dbReference type="Proteomes" id="UP000241167">
    <property type="component" value="Unassembled WGS sequence"/>
</dbReference>
<evidence type="ECO:0008006" key="3">
    <source>
        <dbReference type="Google" id="ProtNLM"/>
    </source>
</evidence>